<protein>
    <submittedName>
        <fullName evidence="6">Homeobox and c2h2 transcription factor</fullName>
    </submittedName>
</protein>
<proteinExistence type="predicted"/>
<dbReference type="InterPro" id="IPR009057">
    <property type="entry name" value="Homeodomain-like_sf"/>
</dbReference>
<dbReference type="AlphaFoldDB" id="A0A395NJ67"/>
<evidence type="ECO:0000256" key="3">
    <source>
        <dbReference type="ARBA" id="ARBA00023242"/>
    </source>
</evidence>
<dbReference type="SUPFAM" id="SSF46689">
    <property type="entry name" value="Homeodomain-like"/>
    <property type="match status" value="1"/>
</dbReference>
<dbReference type="Pfam" id="PF05920">
    <property type="entry name" value="Homeobox_KN"/>
    <property type="match status" value="1"/>
</dbReference>
<dbReference type="InterPro" id="IPR050224">
    <property type="entry name" value="TALE_homeobox"/>
</dbReference>
<comment type="caution">
    <text evidence="6">The sequence shown here is derived from an EMBL/GenBank/DDBJ whole genome shotgun (WGS) entry which is preliminary data.</text>
</comment>
<dbReference type="Gene3D" id="1.10.10.60">
    <property type="entry name" value="Homeodomain-like"/>
    <property type="match status" value="1"/>
</dbReference>
<dbReference type="OrthoDB" id="10056939at2759"/>
<evidence type="ECO:0000259" key="5">
    <source>
        <dbReference type="PROSITE" id="PS50071"/>
    </source>
</evidence>
<dbReference type="Proteomes" id="UP000266272">
    <property type="component" value="Unassembled WGS sequence"/>
</dbReference>
<evidence type="ECO:0000256" key="2">
    <source>
        <dbReference type="ARBA" id="ARBA00023155"/>
    </source>
</evidence>
<reference evidence="6 7" key="1">
    <citation type="journal article" date="2018" name="PLoS Pathog.">
        <title>Evolution of structural diversity of trichothecenes, a family of toxins produced by plant pathogenic and entomopathogenic fungi.</title>
        <authorList>
            <person name="Proctor R.H."/>
            <person name="McCormick S.P."/>
            <person name="Kim H.S."/>
            <person name="Cardoza R.E."/>
            <person name="Stanley A.M."/>
            <person name="Lindo L."/>
            <person name="Kelly A."/>
            <person name="Brown D.W."/>
            <person name="Lee T."/>
            <person name="Vaughan M.M."/>
            <person name="Alexander N.J."/>
            <person name="Busman M."/>
            <person name="Gutierrez S."/>
        </authorList>
    </citation>
    <scope>NUCLEOTIDE SEQUENCE [LARGE SCALE GENOMIC DNA]</scope>
    <source>
        <strain evidence="6 7">IBT 40837</strain>
    </source>
</reference>
<gene>
    <name evidence="6" type="ORF">TARUN_6300</name>
</gene>
<dbReference type="GO" id="GO:0005634">
    <property type="term" value="C:nucleus"/>
    <property type="evidence" value="ECO:0007669"/>
    <property type="project" value="UniProtKB-SubCell"/>
</dbReference>
<dbReference type="InterPro" id="IPR001356">
    <property type="entry name" value="HD"/>
</dbReference>
<name>A0A395NJ67_TRIAR</name>
<evidence type="ECO:0000256" key="1">
    <source>
        <dbReference type="ARBA" id="ARBA00023125"/>
    </source>
</evidence>
<keyword evidence="7" id="KW-1185">Reference proteome</keyword>
<keyword evidence="2 4" id="KW-0371">Homeobox</keyword>
<accession>A0A395NJ67</accession>
<dbReference type="PROSITE" id="PS50071">
    <property type="entry name" value="HOMEOBOX_2"/>
    <property type="match status" value="1"/>
</dbReference>
<organism evidence="6 7">
    <name type="scientific">Trichoderma arundinaceum</name>
    <dbReference type="NCBI Taxonomy" id="490622"/>
    <lineage>
        <taxon>Eukaryota</taxon>
        <taxon>Fungi</taxon>
        <taxon>Dikarya</taxon>
        <taxon>Ascomycota</taxon>
        <taxon>Pezizomycotina</taxon>
        <taxon>Sordariomycetes</taxon>
        <taxon>Hypocreomycetidae</taxon>
        <taxon>Hypocreales</taxon>
        <taxon>Hypocreaceae</taxon>
        <taxon>Trichoderma</taxon>
    </lineage>
</organism>
<dbReference type="SMART" id="SM00389">
    <property type="entry name" value="HOX"/>
    <property type="match status" value="1"/>
</dbReference>
<evidence type="ECO:0000313" key="7">
    <source>
        <dbReference type="Proteomes" id="UP000266272"/>
    </source>
</evidence>
<keyword evidence="3 4" id="KW-0539">Nucleus</keyword>
<feature type="domain" description="Homeobox" evidence="5">
    <location>
        <begin position="143"/>
        <end position="206"/>
    </location>
</feature>
<comment type="subcellular location">
    <subcellularLocation>
        <location evidence="4">Nucleus</location>
    </subcellularLocation>
</comment>
<keyword evidence="1 4" id="KW-0238">DNA-binding</keyword>
<dbReference type="STRING" id="490622.A0A395NJ67"/>
<dbReference type="CDD" id="cd00086">
    <property type="entry name" value="homeodomain"/>
    <property type="match status" value="1"/>
</dbReference>
<dbReference type="GO" id="GO:0006355">
    <property type="term" value="P:regulation of DNA-templated transcription"/>
    <property type="evidence" value="ECO:0007669"/>
    <property type="project" value="InterPro"/>
</dbReference>
<evidence type="ECO:0000256" key="4">
    <source>
        <dbReference type="PROSITE-ProRule" id="PRU00108"/>
    </source>
</evidence>
<dbReference type="GO" id="GO:0003677">
    <property type="term" value="F:DNA binding"/>
    <property type="evidence" value="ECO:0007669"/>
    <property type="project" value="UniProtKB-UniRule"/>
</dbReference>
<dbReference type="PANTHER" id="PTHR11850">
    <property type="entry name" value="HOMEOBOX PROTEIN TRANSCRIPTION FACTORS"/>
    <property type="match status" value="1"/>
</dbReference>
<evidence type="ECO:0000313" key="6">
    <source>
        <dbReference type="EMBL" id="RFU75931.1"/>
    </source>
</evidence>
<dbReference type="InterPro" id="IPR008422">
    <property type="entry name" value="KN_HD"/>
</dbReference>
<dbReference type="EMBL" id="PXOA01000401">
    <property type="protein sequence ID" value="RFU75931.1"/>
    <property type="molecule type" value="Genomic_DNA"/>
</dbReference>
<feature type="DNA-binding region" description="Homeobox" evidence="4">
    <location>
        <begin position="145"/>
        <end position="207"/>
    </location>
</feature>
<sequence>MDSLAQPKDQVAFDKWDSTHIINSSTNIPYRDFDASFQIEETLLSRPLNNIVDTQASDTTRSPPLQRHSDAAALPSIKIAGSTSQLAGDWESFEQCVPLEKDGLRQYSGFYPPEPTELMDISLKTWDTCNSLSEESPSNPELRIPPKIGRRFSSRPSNILKSWLADHIHHPYPSIRDIEIMQRQTSLSRQQILTWFTNARRRLKAQARRPPTPTPLPLRMESAIETLKLGEQNLLLEEMNPLQRWQHSPPEHEPAAASAIAKAVSGLSTSNSPIGISMKDMSLLTTALSTLRGRLAVSNPATFSITEER</sequence>